<dbReference type="InParanoid" id="A0A1C4UR23"/>
<dbReference type="PANTHER" id="PTHR43877">
    <property type="entry name" value="AMINOALKYLPHOSPHONATE N-ACETYLTRANSFERASE-RELATED-RELATED"/>
    <property type="match status" value="1"/>
</dbReference>
<dbReference type="CDD" id="cd04301">
    <property type="entry name" value="NAT_SF"/>
    <property type="match status" value="1"/>
</dbReference>
<dbReference type="SUPFAM" id="SSF55729">
    <property type="entry name" value="Acyl-CoA N-acyltransferases (Nat)"/>
    <property type="match status" value="1"/>
</dbReference>
<dbReference type="PROSITE" id="PS51186">
    <property type="entry name" value="GNAT"/>
    <property type="match status" value="1"/>
</dbReference>
<name>A0A1C4UR23_MICEC</name>
<gene>
    <name evidence="5" type="ORF">GA0070618_0565</name>
</gene>
<dbReference type="InterPro" id="IPR050832">
    <property type="entry name" value="Bact_Acetyltransf"/>
</dbReference>
<dbReference type="Pfam" id="PF00583">
    <property type="entry name" value="Acetyltransf_1"/>
    <property type="match status" value="1"/>
</dbReference>
<keyword evidence="2" id="KW-0012">Acyltransferase</keyword>
<dbReference type="PANTHER" id="PTHR43877:SF2">
    <property type="entry name" value="AMINOALKYLPHOSPHONATE N-ACETYLTRANSFERASE-RELATED"/>
    <property type="match status" value="1"/>
</dbReference>
<evidence type="ECO:0000256" key="2">
    <source>
        <dbReference type="ARBA" id="ARBA00023315"/>
    </source>
</evidence>
<dbReference type="GO" id="GO:0016747">
    <property type="term" value="F:acyltransferase activity, transferring groups other than amino-acyl groups"/>
    <property type="evidence" value="ECO:0007669"/>
    <property type="project" value="InterPro"/>
</dbReference>
<evidence type="ECO:0000256" key="1">
    <source>
        <dbReference type="ARBA" id="ARBA00022679"/>
    </source>
</evidence>
<sequence>MTYDRSGAAGPVPGRPRSYPAGVSDIEIRVLRFDSEVAQRLVRAALADLAARYGGSGDDTPVDAAEFEPPDGAFLVAYSDGEPLGCGGWRSHGDTGEVAEVKRMYTAPAARGRGVARAVLAAVERSAREQGRKRIVLECGDRQPEAIAMYQAAGYERIPNFGYYRDAPGCVSFGRTL</sequence>
<evidence type="ECO:0000313" key="6">
    <source>
        <dbReference type="Proteomes" id="UP000198253"/>
    </source>
</evidence>
<protein>
    <submittedName>
        <fullName evidence="5">Acetyltransferase (GNAT) family protein</fullName>
    </submittedName>
</protein>
<dbReference type="Gene3D" id="3.40.630.30">
    <property type="match status" value="1"/>
</dbReference>
<dbReference type="InterPro" id="IPR016181">
    <property type="entry name" value="Acyl_CoA_acyltransferase"/>
</dbReference>
<feature type="region of interest" description="Disordered" evidence="3">
    <location>
        <begin position="1"/>
        <end position="21"/>
    </location>
</feature>
<proteinExistence type="predicted"/>
<dbReference type="Proteomes" id="UP000198253">
    <property type="component" value="Chromosome I"/>
</dbReference>
<keyword evidence="1 5" id="KW-0808">Transferase</keyword>
<feature type="domain" description="N-acetyltransferase" evidence="4">
    <location>
        <begin position="26"/>
        <end position="177"/>
    </location>
</feature>
<dbReference type="EMBL" id="LT607413">
    <property type="protein sequence ID" value="SCE74105.1"/>
    <property type="molecule type" value="Genomic_DNA"/>
</dbReference>
<evidence type="ECO:0000259" key="4">
    <source>
        <dbReference type="PROSITE" id="PS51186"/>
    </source>
</evidence>
<dbReference type="InterPro" id="IPR000182">
    <property type="entry name" value="GNAT_dom"/>
</dbReference>
<organism evidence="5 6">
    <name type="scientific">Micromonospora echinospora</name>
    <name type="common">Micromonospora purpurea</name>
    <dbReference type="NCBI Taxonomy" id="1877"/>
    <lineage>
        <taxon>Bacteria</taxon>
        <taxon>Bacillati</taxon>
        <taxon>Actinomycetota</taxon>
        <taxon>Actinomycetes</taxon>
        <taxon>Micromonosporales</taxon>
        <taxon>Micromonosporaceae</taxon>
        <taxon>Micromonospora</taxon>
    </lineage>
</organism>
<dbReference type="AlphaFoldDB" id="A0A1C4UR23"/>
<keyword evidence="6" id="KW-1185">Reference proteome</keyword>
<reference evidence="6" key="1">
    <citation type="submission" date="2016-06" db="EMBL/GenBank/DDBJ databases">
        <authorList>
            <person name="Varghese N."/>
            <person name="Submissions Spin"/>
        </authorList>
    </citation>
    <scope>NUCLEOTIDE SEQUENCE [LARGE SCALE GENOMIC DNA]</scope>
    <source>
        <strain evidence="6">DSM 43816</strain>
    </source>
</reference>
<evidence type="ECO:0000256" key="3">
    <source>
        <dbReference type="SAM" id="MobiDB-lite"/>
    </source>
</evidence>
<evidence type="ECO:0000313" key="5">
    <source>
        <dbReference type="EMBL" id="SCE74105.1"/>
    </source>
</evidence>
<accession>A0A1C4UR23</accession>